<evidence type="ECO:0008006" key="3">
    <source>
        <dbReference type="Google" id="ProtNLM"/>
    </source>
</evidence>
<organism evidence="1 2">
    <name type="scientific">Companilactobacillus paralimentarius DSM 13238 = JCM 10415</name>
    <dbReference type="NCBI Taxonomy" id="1122151"/>
    <lineage>
        <taxon>Bacteria</taxon>
        <taxon>Bacillati</taxon>
        <taxon>Bacillota</taxon>
        <taxon>Bacilli</taxon>
        <taxon>Lactobacillales</taxon>
        <taxon>Lactobacillaceae</taxon>
        <taxon>Companilactobacillus</taxon>
    </lineage>
</organism>
<dbReference type="Gene3D" id="1.10.10.10">
    <property type="entry name" value="Winged helix-like DNA-binding domain superfamily/Winged helix DNA-binding domain"/>
    <property type="match status" value="1"/>
</dbReference>
<evidence type="ECO:0000313" key="2">
    <source>
        <dbReference type="Proteomes" id="UP000051908"/>
    </source>
</evidence>
<evidence type="ECO:0000313" key="1">
    <source>
        <dbReference type="EMBL" id="KRL29820.1"/>
    </source>
</evidence>
<sequence length="205" mass="23725">MFDFNLSNIYADKEVKIMSKVTVDQFAKLMVDDKVGKILKATKVEEGLTPKQISKATKIPNNQLYYTLNKMMDADLLKIVKQEKIKNLTENYYSSLFLNQKTKYIVDDDDNVLNFSDDWIKEHAEQTLQLVMLQHHEFISALRETINNGNDEDNTTSAHGEIDLSPEGEKKVMSDLFKVLNNAEKNDPNPDSKNKRHVKIQLEKW</sequence>
<protein>
    <recommendedName>
        <fullName evidence="3">HTH arsR-type domain-containing protein</fullName>
    </recommendedName>
</protein>
<dbReference type="Proteomes" id="UP000051908">
    <property type="component" value="Unassembled WGS sequence"/>
</dbReference>
<dbReference type="InterPro" id="IPR036388">
    <property type="entry name" value="WH-like_DNA-bd_sf"/>
</dbReference>
<name>A0A0R1PC47_9LACO</name>
<dbReference type="EMBL" id="AZES01000107">
    <property type="protein sequence ID" value="KRL29820.1"/>
    <property type="molecule type" value="Genomic_DNA"/>
</dbReference>
<dbReference type="AlphaFoldDB" id="A0A0R1PC47"/>
<keyword evidence="2" id="KW-1185">Reference proteome</keyword>
<comment type="caution">
    <text evidence="1">The sequence shown here is derived from an EMBL/GenBank/DDBJ whole genome shotgun (WGS) entry which is preliminary data.</text>
</comment>
<dbReference type="InterPro" id="IPR036390">
    <property type="entry name" value="WH_DNA-bd_sf"/>
</dbReference>
<dbReference type="SUPFAM" id="SSF46785">
    <property type="entry name" value="Winged helix' DNA-binding domain"/>
    <property type="match status" value="1"/>
</dbReference>
<gene>
    <name evidence="1" type="ORF">FD33_GL000504</name>
</gene>
<proteinExistence type="predicted"/>
<dbReference type="PATRIC" id="fig|1122151.5.peg.525"/>
<reference evidence="1 2" key="1">
    <citation type="journal article" date="2015" name="Genome Announc.">
        <title>Expanding the biotechnology potential of lactobacilli through comparative genomics of 213 strains and associated genera.</title>
        <authorList>
            <person name="Sun Z."/>
            <person name="Harris H.M."/>
            <person name="McCann A."/>
            <person name="Guo C."/>
            <person name="Argimon S."/>
            <person name="Zhang W."/>
            <person name="Yang X."/>
            <person name="Jeffery I.B."/>
            <person name="Cooney J.C."/>
            <person name="Kagawa T.F."/>
            <person name="Liu W."/>
            <person name="Song Y."/>
            <person name="Salvetti E."/>
            <person name="Wrobel A."/>
            <person name="Rasinkangas P."/>
            <person name="Parkhill J."/>
            <person name="Rea M.C."/>
            <person name="O'Sullivan O."/>
            <person name="Ritari J."/>
            <person name="Douillard F.P."/>
            <person name="Paul Ross R."/>
            <person name="Yang R."/>
            <person name="Briner A.E."/>
            <person name="Felis G.E."/>
            <person name="de Vos W.M."/>
            <person name="Barrangou R."/>
            <person name="Klaenhammer T.R."/>
            <person name="Caufield P.W."/>
            <person name="Cui Y."/>
            <person name="Zhang H."/>
            <person name="O'Toole P.W."/>
        </authorList>
    </citation>
    <scope>NUCLEOTIDE SEQUENCE [LARGE SCALE GENOMIC DNA]</scope>
    <source>
        <strain evidence="1 2">DSM 13238</strain>
    </source>
</reference>
<accession>A0A0R1PC47</accession>
<dbReference type="Pfam" id="PF12840">
    <property type="entry name" value="HTH_20"/>
    <property type="match status" value="1"/>
</dbReference>